<evidence type="ECO:0000259" key="10">
    <source>
        <dbReference type="PROSITE" id="PS51462"/>
    </source>
</evidence>
<dbReference type="PANTHER" id="PTHR13124">
    <property type="entry name" value="39S RIBOSOMAL PROTEIN L46, MITOCHONDRIAL PRECURSOR-RELATED"/>
    <property type="match status" value="1"/>
</dbReference>
<keyword evidence="5" id="KW-0689">Ribosomal protein</keyword>
<comment type="similarity">
    <text evidence="2">Belongs to the mitochondrion-specific ribosomal protein mL46 family.</text>
</comment>
<keyword evidence="6" id="KW-0496">Mitochondrion</keyword>
<reference evidence="11 13" key="3">
    <citation type="journal article" date="2015" name="BMC Genomics">
        <title>Sex and parasites: genomic and transcriptomic analysis of Microbotryum lychnidis-dioicae, the biotrophic and plant-castrating anther smut fungus.</title>
        <authorList>
            <person name="Perlin M.H."/>
            <person name="Amselem J."/>
            <person name="Fontanillas E."/>
            <person name="Toh S.S."/>
            <person name="Chen Z."/>
            <person name="Goldberg J."/>
            <person name="Duplessis S."/>
            <person name="Henrissat B."/>
            <person name="Young S."/>
            <person name="Zeng Q."/>
            <person name="Aguileta G."/>
            <person name="Petit E."/>
            <person name="Badouin H."/>
            <person name="Andrews J."/>
            <person name="Razeeq D."/>
            <person name="Gabaldon T."/>
            <person name="Quesneville H."/>
            <person name="Giraud T."/>
            <person name="Hood M.E."/>
            <person name="Schultz D.J."/>
            <person name="Cuomo C.A."/>
        </authorList>
    </citation>
    <scope>NUCLEOTIDE SEQUENCE [LARGE SCALE GENOMIC DNA]</scope>
    <source>
        <strain evidence="13">p1A1 Lamole</strain>
        <strain evidence="11">P1A1 Lamole</strain>
    </source>
</reference>
<dbReference type="InterPro" id="IPR000086">
    <property type="entry name" value="NUDIX_hydrolase_dom"/>
</dbReference>
<dbReference type="Pfam" id="PF11788">
    <property type="entry name" value="MRP-L46"/>
    <property type="match status" value="1"/>
</dbReference>
<keyword evidence="4" id="KW-0809">Transit peptide</keyword>
<proteinExistence type="inferred from homology"/>
<dbReference type="CDD" id="cd04661">
    <property type="entry name" value="NUDIX_MRP_L46"/>
    <property type="match status" value="1"/>
</dbReference>
<dbReference type="HOGENOM" id="CLU_040204_1_1_1"/>
<feature type="domain" description="Nudix hydrolase" evidence="10">
    <location>
        <begin position="136"/>
        <end position="312"/>
    </location>
</feature>
<dbReference type="OrthoDB" id="414075at2759"/>
<dbReference type="GO" id="GO:0016787">
    <property type="term" value="F:hydrolase activity"/>
    <property type="evidence" value="ECO:0007669"/>
    <property type="project" value="UniProtKB-KW"/>
</dbReference>
<evidence type="ECO:0000256" key="9">
    <source>
        <dbReference type="SAM" id="MobiDB-lite"/>
    </source>
</evidence>
<evidence type="ECO:0000256" key="5">
    <source>
        <dbReference type="ARBA" id="ARBA00022980"/>
    </source>
</evidence>
<dbReference type="PROSITE" id="PS51462">
    <property type="entry name" value="NUDIX"/>
    <property type="match status" value="1"/>
</dbReference>
<feature type="region of interest" description="Disordered" evidence="9">
    <location>
        <begin position="28"/>
        <end position="71"/>
    </location>
</feature>
<dbReference type="InParanoid" id="U5GZP7"/>
<evidence type="ECO:0000256" key="4">
    <source>
        <dbReference type="ARBA" id="ARBA00022946"/>
    </source>
</evidence>
<evidence type="ECO:0000256" key="2">
    <source>
        <dbReference type="ARBA" id="ARBA00009070"/>
    </source>
</evidence>
<dbReference type="EMBL" id="AEIJ01000058">
    <property type="status" value="NOT_ANNOTATED_CDS"/>
    <property type="molecule type" value="Genomic_DNA"/>
</dbReference>
<evidence type="ECO:0000313" key="13">
    <source>
        <dbReference type="Proteomes" id="UP000017200"/>
    </source>
</evidence>
<dbReference type="InterPro" id="IPR040008">
    <property type="entry name" value="Ribosomal_mL46"/>
</dbReference>
<evidence type="ECO:0000256" key="8">
    <source>
        <dbReference type="ARBA" id="ARBA00035190"/>
    </source>
</evidence>
<dbReference type="STRING" id="683840.U5GZP7"/>
<reference evidence="12" key="4">
    <citation type="submission" date="2015-06" db="UniProtKB">
        <authorList>
            <consortium name="EnsemblFungi"/>
        </authorList>
    </citation>
    <scope>IDENTIFICATION</scope>
</reference>
<protein>
    <recommendedName>
        <fullName evidence="8">Large ribosomal subunit protein mL46</fullName>
    </recommendedName>
</protein>
<evidence type="ECO:0000313" key="11">
    <source>
        <dbReference type="EMBL" id="KDE09329.1"/>
    </source>
</evidence>
<accession>U5GZP7</accession>
<evidence type="ECO:0000313" key="12">
    <source>
        <dbReference type="EnsemblFungi" id="MVLG_00645T0"/>
    </source>
</evidence>
<organism evidence="11">
    <name type="scientific">Microbotryum lychnidis-dioicae (strain p1A1 Lamole / MvSl-1064)</name>
    <name type="common">Anther smut fungus</name>
    <dbReference type="NCBI Taxonomy" id="683840"/>
    <lineage>
        <taxon>Eukaryota</taxon>
        <taxon>Fungi</taxon>
        <taxon>Dikarya</taxon>
        <taxon>Basidiomycota</taxon>
        <taxon>Pucciniomycotina</taxon>
        <taxon>Microbotryomycetes</taxon>
        <taxon>Microbotryales</taxon>
        <taxon>Microbotryaceae</taxon>
        <taxon>Microbotryum</taxon>
    </lineage>
</organism>
<keyword evidence="7" id="KW-0687">Ribonucleoprotein</keyword>
<evidence type="ECO:0000256" key="3">
    <source>
        <dbReference type="ARBA" id="ARBA00022801"/>
    </source>
</evidence>
<keyword evidence="13" id="KW-1185">Reference proteome</keyword>
<dbReference type="GO" id="GO:0005762">
    <property type="term" value="C:mitochondrial large ribosomal subunit"/>
    <property type="evidence" value="ECO:0007669"/>
    <property type="project" value="TreeGrafter"/>
</dbReference>
<gene>
    <name evidence="11" type="ORF">MVLG_00645</name>
</gene>
<reference evidence="13" key="1">
    <citation type="submission" date="2010-11" db="EMBL/GenBank/DDBJ databases">
        <title>The genome sequence of Microbotryum violaceum strain p1A1 Lamole.</title>
        <authorList>
            <person name="Cuomo C."/>
            <person name="Perlin M."/>
            <person name="Young S.K."/>
            <person name="Zeng Q."/>
            <person name="Gargeya S."/>
            <person name="Alvarado L."/>
            <person name="Berlin A."/>
            <person name="Chapman S.B."/>
            <person name="Chen Z."/>
            <person name="Freedman E."/>
            <person name="Gellesch M."/>
            <person name="Goldberg J."/>
            <person name="Griggs A."/>
            <person name="Gujja S."/>
            <person name="Heilman E."/>
            <person name="Heiman D."/>
            <person name="Howarth C."/>
            <person name="Mehta T."/>
            <person name="Neiman D."/>
            <person name="Pearson M."/>
            <person name="Roberts A."/>
            <person name="Saif S."/>
            <person name="Shea T."/>
            <person name="Shenoy N."/>
            <person name="Sisk P."/>
            <person name="Stolte C."/>
            <person name="Sykes S."/>
            <person name="White J."/>
            <person name="Yandava C."/>
            <person name="Haas B."/>
            <person name="Nusbaum C."/>
            <person name="Birren B."/>
        </authorList>
    </citation>
    <scope>NUCLEOTIDE SEQUENCE [LARGE SCALE GENOMIC DNA]</scope>
    <source>
        <strain evidence="13">p1A1 Lamole</strain>
    </source>
</reference>
<dbReference type="OMA" id="HPFENAF"/>
<comment type="subcellular location">
    <subcellularLocation>
        <location evidence="1">Mitochondrion</location>
    </subcellularLocation>
</comment>
<dbReference type="GO" id="GO:0003735">
    <property type="term" value="F:structural constituent of ribosome"/>
    <property type="evidence" value="ECO:0007669"/>
    <property type="project" value="InterPro"/>
</dbReference>
<evidence type="ECO:0000256" key="7">
    <source>
        <dbReference type="ARBA" id="ARBA00023274"/>
    </source>
</evidence>
<dbReference type="PROSITE" id="PS00893">
    <property type="entry name" value="NUDIX_BOX"/>
    <property type="match status" value="1"/>
</dbReference>
<dbReference type="SUPFAM" id="SSF55811">
    <property type="entry name" value="Nudix"/>
    <property type="match status" value="1"/>
</dbReference>
<dbReference type="PANTHER" id="PTHR13124:SF12">
    <property type="entry name" value="LARGE RIBOSOMAL SUBUNIT PROTEIN ML46"/>
    <property type="match status" value="1"/>
</dbReference>
<dbReference type="EMBL" id="GL541645">
    <property type="protein sequence ID" value="KDE09329.1"/>
    <property type="molecule type" value="Genomic_DNA"/>
</dbReference>
<keyword evidence="3" id="KW-0378">Hydrolase</keyword>
<dbReference type="InterPro" id="IPR033650">
    <property type="entry name" value="Ribosomal_mL46_NUDIX"/>
</dbReference>
<evidence type="ECO:0000256" key="1">
    <source>
        <dbReference type="ARBA" id="ARBA00004173"/>
    </source>
</evidence>
<dbReference type="InterPro" id="IPR021757">
    <property type="entry name" value="Ribosomal_mL46_N"/>
</dbReference>
<reference evidence="11" key="2">
    <citation type="submission" date="2010-11" db="EMBL/GenBank/DDBJ databases">
        <authorList>
            <consortium name="The Broad Institute Genome Sequencing Platform"/>
            <person name="Earl A."/>
            <person name="Ward D."/>
            <person name="Feldgarden M."/>
            <person name="Gevers D."/>
            <person name="Butler R."/>
            <person name="Young S.K."/>
            <person name="Zeng Q."/>
            <person name="Gargeya S."/>
            <person name="Fitzgerald M."/>
            <person name="Haas B."/>
            <person name="Abouelleil A."/>
            <person name="Alvarado L."/>
            <person name="Arachchi H.M."/>
            <person name="Berlin A."/>
            <person name="Brown A."/>
            <person name="Chapman S.B."/>
            <person name="Chen Z."/>
            <person name="Dunbar C."/>
            <person name="Freedman E."/>
            <person name="Gearin G."/>
            <person name="Gellesch M."/>
            <person name="Goldberg J."/>
            <person name="Griggs A."/>
            <person name="Gujja S."/>
            <person name="Heilman E."/>
            <person name="Heiman D."/>
            <person name="Howarth C."/>
            <person name="Larson L."/>
            <person name="Lui A."/>
            <person name="MacDonald P.J.P."/>
            <person name="Mehta T."/>
            <person name="Montmayeur A."/>
            <person name="Murphy C."/>
            <person name="Neiman D."/>
            <person name="Pearson M."/>
            <person name="Priest M."/>
            <person name="Roberts A."/>
            <person name="Saif S."/>
            <person name="Shea T."/>
            <person name="Shenoy N."/>
            <person name="Sisk P."/>
            <person name="Stolte C."/>
            <person name="Sykes S."/>
            <person name="White J."/>
            <person name="Yandava C."/>
            <person name="Wortman J."/>
            <person name="Nusbaum C."/>
            <person name="Birren B."/>
        </authorList>
    </citation>
    <scope>NUCLEOTIDE SEQUENCE</scope>
    <source>
        <strain evidence="11">P1A1 Lamole</strain>
    </source>
</reference>
<dbReference type="InterPro" id="IPR015797">
    <property type="entry name" value="NUDIX_hydrolase-like_dom_sf"/>
</dbReference>
<evidence type="ECO:0000256" key="6">
    <source>
        <dbReference type="ARBA" id="ARBA00023128"/>
    </source>
</evidence>
<dbReference type="EnsemblFungi" id="MVLG_00645T0">
    <property type="protein sequence ID" value="MVLG_00645T0"/>
    <property type="gene ID" value="MVLG_00645"/>
</dbReference>
<sequence>MSRPAASRTLHQITCSCIRPVQLQTRLASTSAKTSSASETSTSDSTGTASTSSSASTPSSSSSSTSSSSSSSPRIVAAALISRPPLLLPSLTAFERTYYAYQRRIARALAKPVSVSTSWFFKPNSTTEKSFSAYDQATIAVDTGLENPMRDFELAGEQVEGAAELVQRQTEADEKGDLKSLERKGDRTLYMLLKKNRNTHAWQFPQGGVEGDESLLEAAQRELIEETGPNMDVWPIGKVPAGAYSYPFPKEHLEKKPEHTEARVFFLPMRIVRGQAVPNKKEGLVDFAWLTKEEIREKVSQGYWEAVEPMLSDV</sequence>
<dbReference type="Proteomes" id="UP000017200">
    <property type="component" value="Unassembled WGS sequence"/>
</dbReference>
<name>U5GZP7_USTV1</name>
<dbReference type="FunCoup" id="U5GZP7">
    <property type="interactions" value="53"/>
</dbReference>
<dbReference type="Pfam" id="PF00293">
    <property type="entry name" value="NUDIX"/>
    <property type="match status" value="1"/>
</dbReference>
<dbReference type="Gene3D" id="3.90.79.10">
    <property type="entry name" value="Nucleoside Triphosphate Pyrophosphohydrolase"/>
    <property type="match status" value="1"/>
</dbReference>
<dbReference type="AlphaFoldDB" id="U5GZP7"/>
<dbReference type="InterPro" id="IPR020084">
    <property type="entry name" value="NUDIX_hydrolase_CS"/>
</dbReference>